<keyword evidence="8" id="KW-0443">Lipid metabolism</keyword>
<evidence type="ECO:0000313" key="16">
    <source>
        <dbReference type="Proteomes" id="UP000700334"/>
    </source>
</evidence>
<sequence>MLLVRAPAWTDCPVLPQPRPSPPAAVEGALAWVTSTRALLAGRRYALPLWGASSAPLCAQLEPMRALGPTSGAQPASRASPLGSGPPWGPATPHSARAWPASCDPWDGAETRTLGAADGGLSCPPGALISLWKQNLTLKAKLPVQPLLVTEPFRTPGWASPAPAGPAVHSAPAQPLALERRGHSAVSPKALWVSFSQTPKLELGKCHRKLKLKGVVRTLAGLLHPPDGAPGLLPWAPGTGRPIAAVRGLHPWRGTCGLWVLSSRFFDSAFWSACCPSRGRWPHSPRLTRGQGGRPGLTHTHGLGSVPGAKGLQAAVWVPGVQSSAHSWASATGQHLSPRHSVGSAPGCWEAVLDVEWPPPEPGPCVARCGQVPLTCRRRAPGQLGSSPSRADPRSLAAVVGLLYPCIDSHLGEPHKFKREWASVMRCVAVFVGINHASAVSLDVVTGRPVSGEHWPW</sequence>
<dbReference type="Pfam" id="PF07281">
    <property type="entry name" value="INSIG"/>
    <property type="match status" value="1"/>
</dbReference>
<evidence type="ECO:0000256" key="6">
    <source>
        <dbReference type="ARBA" id="ARBA00022824"/>
    </source>
</evidence>
<keyword evidence="12" id="KW-0753">Steroid metabolism</keyword>
<evidence type="ECO:0000256" key="4">
    <source>
        <dbReference type="ARBA" id="ARBA00022548"/>
    </source>
</evidence>
<dbReference type="GO" id="GO:0036316">
    <property type="term" value="P:SREBP-SCAP complex retention in endoplasmic reticulum"/>
    <property type="evidence" value="ECO:0007669"/>
    <property type="project" value="TreeGrafter"/>
</dbReference>
<dbReference type="EMBL" id="JAGFMF010012182">
    <property type="protein sequence ID" value="KAG8506124.1"/>
    <property type="molecule type" value="Genomic_DNA"/>
</dbReference>
<keyword evidence="11" id="KW-1207">Sterol metabolism</keyword>
<evidence type="ECO:0000256" key="12">
    <source>
        <dbReference type="ARBA" id="ARBA00023221"/>
    </source>
</evidence>
<keyword evidence="4" id="KW-0153">Cholesterol metabolism</keyword>
<comment type="subcellular location">
    <subcellularLocation>
        <location evidence="1">Endoplasmic reticulum membrane</location>
        <topology evidence="1">Multi-pass membrane protein</topology>
    </subcellularLocation>
</comment>
<evidence type="ECO:0000256" key="14">
    <source>
        <dbReference type="SAM" id="MobiDB-lite"/>
    </source>
</evidence>
<evidence type="ECO:0000256" key="10">
    <source>
        <dbReference type="ARBA" id="ARBA00023136"/>
    </source>
</evidence>
<evidence type="ECO:0000256" key="11">
    <source>
        <dbReference type="ARBA" id="ARBA00023166"/>
    </source>
</evidence>
<evidence type="ECO:0000256" key="8">
    <source>
        <dbReference type="ARBA" id="ARBA00023098"/>
    </source>
</evidence>
<reference evidence="15" key="1">
    <citation type="journal article" date="2021" name="Evol. Appl.">
        <title>The genome of the Pyrenean desman and the effects of bottlenecks and inbreeding on the genomic landscape of an endangered species.</title>
        <authorList>
            <person name="Escoda L."/>
            <person name="Castresana J."/>
        </authorList>
    </citation>
    <scope>NUCLEOTIDE SEQUENCE</scope>
    <source>
        <strain evidence="15">IBE-C5619</strain>
    </source>
</reference>
<evidence type="ECO:0000256" key="1">
    <source>
        <dbReference type="ARBA" id="ARBA00004477"/>
    </source>
</evidence>
<dbReference type="GO" id="GO:0008289">
    <property type="term" value="F:lipid binding"/>
    <property type="evidence" value="ECO:0007669"/>
    <property type="project" value="UniProtKB-KW"/>
</dbReference>
<name>A0A8J6DF45_GALPY</name>
<keyword evidence="9" id="KW-0446">Lipid-binding</keyword>
<evidence type="ECO:0000256" key="5">
    <source>
        <dbReference type="ARBA" id="ARBA00022692"/>
    </source>
</evidence>
<comment type="caution">
    <text evidence="15">The sequence shown here is derived from an EMBL/GenBank/DDBJ whole genome shotgun (WGS) entry which is preliminary data.</text>
</comment>
<dbReference type="Proteomes" id="UP000700334">
    <property type="component" value="Unassembled WGS sequence"/>
</dbReference>
<dbReference type="PANTHER" id="PTHR15301">
    <property type="entry name" value="INSULIN-INDUCED GENE 1"/>
    <property type="match status" value="1"/>
</dbReference>
<evidence type="ECO:0000256" key="9">
    <source>
        <dbReference type="ARBA" id="ARBA00023121"/>
    </source>
</evidence>
<comment type="similarity">
    <text evidence="2">Belongs to the INSIG family.</text>
</comment>
<evidence type="ECO:0000256" key="13">
    <source>
        <dbReference type="ARBA" id="ARBA00049711"/>
    </source>
</evidence>
<accession>A0A8J6DF45</accession>
<gene>
    <name evidence="15" type="ORF">J0S82_020776</name>
</gene>
<comment type="subunit">
    <text evidence="13">Interacts with SCAP; interaction is direct and only takes place in the presence of sterols; it prevents interaction between SCAP and the coat protein complex II (COPII). Associates with the SCAP-SREBP complex (composed of SCAP and SREBF1/SREBP1 or SREBF2/SREBP2); association is mediated via its interaction with SCAP and only takes place in the presence of sterols. Interaction with SCAP is mutually exclusive with PAQR3. Interacts with HMGCR (via its SSD); the interaction, accelerated by sterols, leads to the recruitment of HMGCR to AMFR/gp78 for its ubiquitination by the sterol-mediated ERAD pathway. Interacts with AMFR/gp78 (via its membrane domain); the interaction recruits HMCR at the ER membrane for its ubiquitination and degradation by the sterol-mediated ERAD pathway. Interacts with SOAT2/ACAT2; leading to promote recruitment of AMFR/gp78 and subsequent ubiquitination of SOAT2/ACAT2. Interacts with RNF139. Interacts with RNF145.</text>
</comment>
<feature type="region of interest" description="Disordered" evidence="14">
    <location>
        <begin position="66"/>
        <end position="98"/>
    </location>
</feature>
<dbReference type="PANTHER" id="PTHR15301:SF11">
    <property type="entry name" value="INSULIN-INDUCED GENE 1 PROTEIN"/>
    <property type="match status" value="1"/>
</dbReference>
<evidence type="ECO:0000313" key="15">
    <source>
        <dbReference type="EMBL" id="KAG8506124.1"/>
    </source>
</evidence>
<evidence type="ECO:0000256" key="7">
    <source>
        <dbReference type="ARBA" id="ARBA00022989"/>
    </source>
</evidence>
<keyword evidence="7" id="KW-1133">Transmembrane helix</keyword>
<proteinExistence type="inferred from homology"/>
<protein>
    <recommendedName>
        <fullName evidence="3">Insulin-induced gene 1 protein</fullName>
    </recommendedName>
</protein>
<dbReference type="GO" id="GO:0032937">
    <property type="term" value="C:SREBP-SCAP-Insig complex"/>
    <property type="evidence" value="ECO:0007669"/>
    <property type="project" value="TreeGrafter"/>
</dbReference>
<keyword evidence="10" id="KW-0472">Membrane</keyword>
<keyword evidence="5" id="KW-0812">Transmembrane</keyword>
<evidence type="ECO:0000256" key="2">
    <source>
        <dbReference type="ARBA" id="ARBA00007475"/>
    </source>
</evidence>
<dbReference type="InterPro" id="IPR025929">
    <property type="entry name" value="INSIG_fam"/>
</dbReference>
<keyword evidence="6" id="KW-0256">Endoplasmic reticulum</keyword>
<dbReference type="AlphaFoldDB" id="A0A8J6DF45"/>
<dbReference type="GO" id="GO:0032869">
    <property type="term" value="P:cellular response to insulin stimulus"/>
    <property type="evidence" value="ECO:0007669"/>
    <property type="project" value="TreeGrafter"/>
</dbReference>
<evidence type="ECO:0000256" key="3">
    <source>
        <dbReference type="ARBA" id="ARBA00020860"/>
    </source>
</evidence>
<dbReference type="GO" id="GO:0032933">
    <property type="term" value="P:SREBP signaling pathway"/>
    <property type="evidence" value="ECO:0007669"/>
    <property type="project" value="TreeGrafter"/>
</dbReference>
<keyword evidence="16" id="KW-1185">Reference proteome</keyword>
<organism evidence="15 16">
    <name type="scientific">Galemys pyrenaicus</name>
    <name type="common">Iberian desman</name>
    <name type="synonym">Pyrenean desman</name>
    <dbReference type="NCBI Taxonomy" id="202257"/>
    <lineage>
        <taxon>Eukaryota</taxon>
        <taxon>Metazoa</taxon>
        <taxon>Chordata</taxon>
        <taxon>Craniata</taxon>
        <taxon>Vertebrata</taxon>
        <taxon>Euteleostomi</taxon>
        <taxon>Mammalia</taxon>
        <taxon>Eutheria</taxon>
        <taxon>Laurasiatheria</taxon>
        <taxon>Eulipotyphla</taxon>
        <taxon>Talpidae</taxon>
        <taxon>Galemys</taxon>
    </lineage>
</organism>
<dbReference type="GO" id="GO:0006695">
    <property type="term" value="P:cholesterol biosynthetic process"/>
    <property type="evidence" value="ECO:0007669"/>
    <property type="project" value="TreeGrafter"/>
</dbReference>